<proteinExistence type="predicted"/>
<keyword evidence="2" id="KW-1185">Reference proteome</keyword>
<dbReference type="RefSeq" id="WP_246061424.1">
    <property type="nucleotide sequence ID" value="NZ_BAAAPR010000019.1"/>
</dbReference>
<sequence length="293" mass="28278">MTTALPPGPRRRVAGGVLAALGALAARRVLDGAPPGGTTRWTRANHAGSAVTLLEGPALVAGLAVGAAASGPPAAVLAGAALAAGGLGALDDLAGDARAKGLRGHLGALRRGEVTTGAVKVAGLGLTGLAVAAAARRTPSRRLPARAPSPGHLVVDLLVDTALVAGTANLLNLLDLRPGRALKAAGLLALPGAVRGAVPGVVVVGAVAAALPDDLAGRSMMGDAGANALGAVLGAGTALTGGRATRVAAAAAVVALTLASERVSFTRVIAATPPLRVLDEWGRPRPTAAPDPS</sequence>
<comment type="caution">
    <text evidence="1">The sequence shown here is derived from an EMBL/GenBank/DDBJ whole genome shotgun (WGS) entry which is preliminary data.</text>
</comment>
<reference evidence="1 2" key="1">
    <citation type="submission" date="2019-06" db="EMBL/GenBank/DDBJ databases">
        <title>Sequencing the genomes of 1000 actinobacteria strains.</title>
        <authorList>
            <person name="Klenk H.-P."/>
        </authorList>
    </citation>
    <scope>NUCLEOTIDE SEQUENCE [LARGE SCALE GENOMIC DNA]</scope>
    <source>
        <strain evidence="1 2">DSM 18607</strain>
    </source>
</reference>
<evidence type="ECO:0008006" key="3">
    <source>
        <dbReference type="Google" id="ProtNLM"/>
    </source>
</evidence>
<name>A0A542E6K9_9MICO</name>
<evidence type="ECO:0000313" key="1">
    <source>
        <dbReference type="EMBL" id="TQJ10970.1"/>
    </source>
</evidence>
<protein>
    <recommendedName>
        <fullName evidence="3">UDP-N-acetylmuramyl pentapeptide phosphotransferase/UDP-N-acetylglucosamine-1-phosphate transferase</fullName>
    </recommendedName>
</protein>
<dbReference type="AlphaFoldDB" id="A0A542E6K9"/>
<evidence type="ECO:0000313" key="2">
    <source>
        <dbReference type="Proteomes" id="UP000317893"/>
    </source>
</evidence>
<organism evidence="1 2">
    <name type="scientific">Lapillicoccus jejuensis</name>
    <dbReference type="NCBI Taxonomy" id="402171"/>
    <lineage>
        <taxon>Bacteria</taxon>
        <taxon>Bacillati</taxon>
        <taxon>Actinomycetota</taxon>
        <taxon>Actinomycetes</taxon>
        <taxon>Micrococcales</taxon>
        <taxon>Intrasporangiaceae</taxon>
        <taxon>Lapillicoccus</taxon>
    </lineage>
</organism>
<gene>
    <name evidence="1" type="ORF">FB458_4114</name>
</gene>
<accession>A0A542E6K9</accession>
<dbReference type="EMBL" id="VFMN01000001">
    <property type="protein sequence ID" value="TQJ10970.1"/>
    <property type="molecule type" value="Genomic_DNA"/>
</dbReference>
<dbReference type="Proteomes" id="UP000317893">
    <property type="component" value="Unassembled WGS sequence"/>
</dbReference>